<dbReference type="AlphaFoldDB" id="A0A804NFP4"/>
<evidence type="ECO:0000313" key="2">
    <source>
        <dbReference type="EnsemblPlants" id="Zm00001eb157550_P002"/>
    </source>
</evidence>
<dbReference type="EnsemblPlants" id="Zm00001eb157550_T002">
    <property type="protein sequence ID" value="Zm00001eb157550_P002"/>
    <property type="gene ID" value="Zm00001eb157550"/>
</dbReference>
<dbReference type="InParanoid" id="A0A804NFP4"/>
<keyword evidence="3" id="KW-1185">Reference proteome</keyword>
<organism evidence="2 3">
    <name type="scientific">Zea mays</name>
    <name type="common">Maize</name>
    <dbReference type="NCBI Taxonomy" id="4577"/>
    <lineage>
        <taxon>Eukaryota</taxon>
        <taxon>Viridiplantae</taxon>
        <taxon>Streptophyta</taxon>
        <taxon>Embryophyta</taxon>
        <taxon>Tracheophyta</taxon>
        <taxon>Spermatophyta</taxon>
        <taxon>Magnoliopsida</taxon>
        <taxon>Liliopsida</taxon>
        <taxon>Poales</taxon>
        <taxon>Poaceae</taxon>
        <taxon>PACMAD clade</taxon>
        <taxon>Panicoideae</taxon>
        <taxon>Andropogonodae</taxon>
        <taxon>Andropogoneae</taxon>
        <taxon>Tripsacinae</taxon>
        <taxon>Zea</taxon>
    </lineage>
</organism>
<dbReference type="Gramene" id="Zm00001eb157550_T002">
    <property type="protein sequence ID" value="Zm00001eb157550_P002"/>
    <property type="gene ID" value="Zm00001eb157550"/>
</dbReference>
<feature type="region of interest" description="Disordered" evidence="1">
    <location>
        <begin position="87"/>
        <end position="111"/>
    </location>
</feature>
<sequence length="111" mass="11748">MPSLGPFRARANHRSPACSTDPHPPQILPANQIPTPAAPRLGYSTSIPRPVRSESRSPAALLQNGTVSTRGHLSSLSLPLLHSGVQQVAGHDGALRDQGQDLLRRRGPLAS</sequence>
<feature type="compositionally biased region" description="Basic and acidic residues" evidence="1">
    <location>
        <begin position="93"/>
        <end position="104"/>
    </location>
</feature>
<feature type="region of interest" description="Disordered" evidence="1">
    <location>
        <begin position="1"/>
        <end position="66"/>
    </location>
</feature>
<proteinExistence type="predicted"/>
<reference evidence="2" key="3">
    <citation type="submission" date="2021-05" db="UniProtKB">
        <authorList>
            <consortium name="EnsemblPlants"/>
        </authorList>
    </citation>
    <scope>IDENTIFICATION</scope>
    <source>
        <strain evidence="2">cv. B73</strain>
    </source>
</reference>
<reference evidence="2" key="2">
    <citation type="submission" date="2019-07" db="EMBL/GenBank/DDBJ databases">
        <authorList>
            <person name="Seetharam A."/>
            <person name="Woodhouse M."/>
            <person name="Cannon E."/>
        </authorList>
    </citation>
    <scope>NUCLEOTIDE SEQUENCE [LARGE SCALE GENOMIC DNA]</scope>
    <source>
        <strain evidence="2">cv. B73</strain>
    </source>
</reference>
<accession>A0A804NFP4</accession>
<evidence type="ECO:0000256" key="1">
    <source>
        <dbReference type="SAM" id="MobiDB-lite"/>
    </source>
</evidence>
<protein>
    <submittedName>
        <fullName evidence="2">Uncharacterized protein</fullName>
    </submittedName>
</protein>
<dbReference type="Proteomes" id="UP000007305">
    <property type="component" value="Chromosome 3"/>
</dbReference>
<evidence type="ECO:0000313" key="3">
    <source>
        <dbReference type="Proteomes" id="UP000007305"/>
    </source>
</evidence>
<name>A0A804NFP4_MAIZE</name>
<reference evidence="3" key="1">
    <citation type="submission" date="2015-12" db="EMBL/GenBank/DDBJ databases">
        <title>Update maize B73 reference genome by single molecule sequencing technologies.</title>
        <authorList>
            <consortium name="Maize Genome Sequencing Project"/>
            <person name="Ware D."/>
        </authorList>
    </citation>
    <scope>NUCLEOTIDE SEQUENCE [LARGE SCALE GENOMIC DNA]</scope>
    <source>
        <strain evidence="3">cv. B73</strain>
    </source>
</reference>